<evidence type="ECO:0000313" key="4">
    <source>
        <dbReference type="EMBL" id="MFC0216538.1"/>
    </source>
</evidence>
<sequence length="213" mass="25483">MRKPMSANHYLNKIKPIVRKTKFSQLRIDDIAKYMDISKVTLYKHFSSKDDIIEQVVEYEIQYLQQADLVVNDDSLSYVDRFQKTFLQSLLCVVYLSDLFLQDLKEFYPTLYDKLVMAQQNRNKNLQAFFEAGMDRKVFNRMNPVLPLIQDDATLRRFMEPTFSIQWYDLTLKQAIIEYYKMKQYQMIRPEHLDAIDDSNFERQVAEILLTIS</sequence>
<dbReference type="RefSeq" id="WP_377474824.1">
    <property type="nucleotide sequence ID" value="NZ_JBHLWN010000122.1"/>
</dbReference>
<evidence type="ECO:0000256" key="1">
    <source>
        <dbReference type="ARBA" id="ARBA00023125"/>
    </source>
</evidence>
<dbReference type="EMBL" id="JBHLWN010000122">
    <property type="protein sequence ID" value="MFC0216538.1"/>
    <property type="molecule type" value="Genomic_DNA"/>
</dbReference>
<name>A0ABV6DV50_9BACL</name>
<reference evidence="4 5" key="1">
    <citation type="submission" date="2024-09" db="EMBL/GenBank/DDBJ databases">
        <authorList>
            <person name="Sun Q."/>
            <person name="Mori K."/>
        </authorList>
    </citation>
    <scope>NUCLEOTIDE SEQUENCE [LARGE SCALE GENOMIC DNA]</scope>
    <source>
        <strain evidence="4 5">CCM 7759</strain>
    </source>
</reference>
<organism evidence="4 5">
    <name type="scientific">Paenibacillus chartarius</name>
    <dbReference type="NCBI Taxonomy" id="747481"/>
    <lineage>
        <taxon>Bacteria</taxon>
        <taxon>Bacillati</taxon>
        <taxon>Bacillota</taxon>
        <taxon>Bacilli</taxon>
        <taxon>Bacillales</taxon>
        <taxon>Paenibacillaceae</taxon>
        <taxon>Paenibacillus</taxon>
    </lineage>
</organism>
<evidence type="ECO:0000313" key="5">
    <source>
        <dbReference type="Proteomes" id="UP001589776"/>
    </source>
</evidence>
<keyword evidence="5" id="KW-1185">Reference proteome</keyword>
<dbReference type="Gene3D" id="1.10.357.10">
    <property type="entry name" value="Tetracycline Repressor, domain 2"/>
    <property type="match status" value="1"/>
</dbReference>
<proteinExistence type="predicted"/>
<accession>A0ABV6DV50</accession>
<dbReference type="Pfam" id="PF00440">
    <property type="entry name" value="TetR_N"/>
    <property type="match status" value="1"/>
</dbReference>
<dbReference type="PROSITE" id="PS50977">
    <property type="entry name" value="HTH_TETR_2"/>
    <property type="match status" value="1"/>
</dbReference>
<protein>
    <submittedName>
        <fullName evidence="4">TetR/AcrR family transcriptional regulator</fullName>
    </submittedName>
</protein>
<dbReference type="SUPFAM" id="SSF46689">
    <property type="entry name" value="Homeodomain-like"/>
    <property type="match status" value="1"/>
</dbReference>
<dbReference type="Proteomes" id="UP001589776">
    <property type="component" value="Unassembled WGS sequence"/>
</dbReference>
<evidence type="ECO:0000259" key="3">
    <source>
        <dbReference type="PROSITE" id="PS50977"/>
    </source>
</evidence>
<comment type="caution">
    <text evidence="4">The sequence shown here is derived from an EMBL/GenBank/DDBJ whole genome shotgun (WGS) entry which is preliminary data.</text>
</comment>
<dbReference type="InterPro" id="IPR009057">
    <property type="entry name" value="Homeodomain-like_sf"/>
</dbReference>
<feature type="domain" description="HTH tetR-type" evidence="3">
    <location>
        <begin position="4"/>
        <end position="64"/>
    </location>
</feature>
<keyword evidence="1 2" id="KW-0238">DNA-binding</keyword>
<dbReference type="InterPro" id="IPR001647">
    <property type="entry name" value="HTH_TetR"/>
</dbReference>
<feature type="DNA-binding region" description="H-T-H motif" evidence="2">
    <location>
        <begin position="27"/>
        <end position="46"/>
    </location>
</feature>
<gene>
    <name evidence="4" type="ORF">ACFFK0_29500</name>
</gene>
<evidence type="ECO:0000256" key="2">
    <source>
        <dbReference type="PROSITE-ProRule" id="PRU00335"/>
    </source>
</evidence>